<dbReference type="Proteomes" id="UP001055072">
    <property type="component" value="Unassembled WGS sequence"/>
</dbReference>
<protein>
    <submittedName>
        <fullName evidence="1">Uncharacterized protein</fullName>
    </submittedName>
</protein>
<reference evidence="1" key="1">
    <citation type="journal article" date="2021" name="Environ. Microbiol.">
        <title>Gene family expansions and transcriptome signatures uncover fungal adaptations to wood decay.</title>
        <authorList>
            <person name="Hage H."/>
            <person name="Miyauchi S."/>
            <person name="Viragh M."/>
            <person name="Drula E."/>
            <person name="Min B."/>
            <person name="Chaduli D."/>
            <person name="Navarro D."/>
            <person name="Favel A."/>
            <person name="Norest M."/>
            <person name="Lesage-Meessen L."/>
            <person name="Balint B."/>
            <person name="Merenyi Z."/>
            <person name="de Eugenio L."/>
            <person name="Morin E."/>
            <person name="Martinez A.T."/>
            <person name="Baldrian P."/>
            <person name="Stursova M."/>
            <person name="Martinez M.J."/>
            <person name="Novotny C."/>
            <person name="Magnuson J.K."/>
            <person name="Spatafora J.W."/>
            <person name="Maurice S."/>
            <person name="Pangilinan J."/>
            <person name="Andreopoulos W."/>
            <person name="LaButti K."/>
            <person name="Hundley H."/>
            <person name="Na H."/>
            <person name="Kuo A."/>
            <person name="Barry K."/>
            <person name="Lipzen A."/>
            <person name="Henrissat B."/>
            <person name="Riley R."/>
            <person name="Ahrendt S."/>
            <person name="Nagy L.G."/>
            <person name="Grigoriev I.V."/>
            <person name="Martin F."/>
            <person name="Rosso M.N."/>
        </authorList>
    </citation>
    <scope>NUCLEOTIDE SEQUENCE</scope>
    <source>
        <strain evidence="1">CBS 384.51</strain>
    </source>
</reference>
<keyword evidence="2" id="KW-1185">Reference proteome</keyword>
<evidence type="ECO:0000313" key="2">
    <source>
        <dbReference type="Proteomes" id="UP001055072"/>
    </source>
</evidence>
<dbReference type="EMBL" id="MU274930">
    <property type="protein sequence ID" value="KAI0085518.1"/>
    <property type="molecule type" value="Genomic_DNA"/>
</dbReference>
<proteinExistence type="predicted"/>
<organism evidence="1 2">
    <name type="scientific">Irpex rosettiformis</name>
    <dbReference type="NCBI Taxonomy" id="378272"/>
    <lineage>
        <taxon>Eukaryota</taxon>
        <taxon>Fungi</taxon>
        <taxon>Dikarya</taxon>
        <taxon>Basidiomycota</taxon>
        <taxon>Agaricomycotina</taxon>
        <taxon>Agaricomycetes</taxon>
        <taxon>Polyporales</taxon>
        <taxon>Irpicaceae</taxon>
        <taxon>Irpex</taxon>
    </lineage>
</organism>
<gene>
    <name evidence="1" type="ORF">BDY19DRAFT_987002</name>
</gene>
<name>A0ACB8TU16_9APHY</name>
<sequence length="393" mass="44161">MQRRESTLDMVPEDHILHENPVDMEEEEAEEETEWDLEERGLYPGSYRRIVALYTFVPLVSLVVLVFLAACPSLFWPTRAGVPQKNAPYFPFPIPQVVLSAALWSFGYLLRAPTYSVVSFVLQKLHPIFATLLFNAVYVFIYNILRLSSLPILRVREAMKYGYPSCHDGIFRTVWWLAFGWATIDVSVSIVQSYAQIDLYRSVMVPQERVADILAEGSETPQLLSASQEILPLSPRHESPKDGEDNSAINPVDEAIRLAVDQDLEQLVNLKEREDVEEIYGLPVIKIPVFVSCLQRTASILLSMGVTLTLFAAYLRSNLSKPISNSSTTDSMASNDRPFLITFPLILLLNLFLHLVHTPLILPRVGVHSAAYVSFLLGLGIFFTGLGMWGALS</sequence>
<comment type="caution">
    <text evidence="1">The sequence shown here is derived from an EMBL/GenBank/DDBJ whole genome shotgun (WGS) entry which is preliminary data.</text>
</comment>
<accession>A0ACB8TU16</accession>
<evidence type="ECO:0000313" key="1">
    <source>
        <dbReference type="EMBL" id="KAI0085518.1"/>
    </source>
</evidence>